<evidence type="ECO:0000256" key="2">
    <source>
        <dbReference type="ARBA" id="ARBA00023002"/>
    </source>
</evidence>
<proteinExistence type="predicted"/>
<dbReference type="PROSITE" id="PS00028">
    <property type="entry name" value="ZINC_FINGER_C2H2_1"/>
    <property type="match status" value="1"/>
</dbReference>
<protein>
    <recommendedName>
        <fullName evidence="4">C2H2-type domain-containing protein</fullName>
    </recommendedName>
</protein>
<feature type="region of interest" description="Disordered" evidence="3">
    <location>
        <begin position="317"/>
        <end position="376"/>
    </location>
</feature>
<feature type="region of interest" description="Disordered" evidence="3">
    <location>
        <begin position="1048"/>
        <end position="1068"/>
    </location>
</feature>
<dbReference type="GO" id="GO:0016491">
    <property type="term" value="F:oxidoreductase activity"/>
    <property type="evidence" value="ECO:0007669"/>
    <property type="project" value="UniProtKB-KW"/>
</dbReference>
<organism evidence="5 6">
    <name type="scientific">Lachnellula arida</name>
    <dbReference type="NCBI Taxonomy" id="1316785"/>
    <lineage>
        <taxon>Eukaryota</taxon>
        <taxon>Fungi</taxon>
        <taxon>Dikarya</taxon>
        <taxon>Ascomycota</taxon>
        <taxon>Pezizomycotina</taxon>
        <taxon>Leotiomycetes</taxon>
        <taxon>Helotiales</taxon>
        <taxon>Lachnaceae</taxon>
        <taxon>Lachnellula</taxon>
    </lineage>
</organism>
<feature type="compositionally biased region" description="Low complexity" evidence="3">
    <location>
        <begin position="347"/>
        <end position="360"/>
    </location>
</feature>
<name>A0A8T9BM30_9HELO</name>
<accession>A0A8T9BM30</accession>
<dbReference type="SUPFAM" id="SSF51735">
    <property type="entry name" value="NAD(P)-binding Rossmann-fold domains"/>
    <property type="match status" value="1"/>
</dbReference>
<dbReference type="InterPro" id="IPR013087">
    <property type="entry name" value="Znf_C2H2_type"/>
</dbReference>
<evidence type="ECO:0000259" key="4">
    <source>
        <dbReference type="PROSITE" id="PS00028"/>
    </source>
</evidence>
<gene>
    <name evidence="5" type="ORF">LARI1_G003446</name>
</gene>
<keyword evidence="2" id="KW-0560">Oxidoreductase</keyword>
<feature type="compositionally biased region" description="Acidic residues" evidence="3">
    <location>
        <begin position="120"/>
        <end position="137"/>
    </location>
</feature>
<feature type="region of interest" description="Disordered" evidence="3">
    <location>
        <begin position="116"/>
        <end position="145"/>
    </location>
</feature>
<reference evidence="5 6" key="1">
    <citation type="submission" date="2018-05" db="EMBL/GenBank/DDBJ databases">
        <title>Whole genome sequencing for identification of molecular markers to develop diagnostic detection tools for the regulated plant pathogen Lachnellula willkommii.</title>
        <authorList>
            <person name="Giroux E."/>
            <person name="Bilodeau G."/>
        </authorList>
    </citation>
    <scope>NUCLEOTIDE SEQUENCE [LARGE SCALE GENOMIC DNA]</scope>
    <source>
        <strain evidence="5 6">CBS 203.66</strain>
    </source>
</reference>
<evidence type="ECO:0000313" key="5">
    <source>
        <dbReference type="EMBL" id="TVY19369.1"/>
    </source>
</evidence>
<dbReference type="Proteomes" id="UP000469559">
    <property type="component" value="Unassembled WGS sequence"/>
</dbReference>
<dbReference type="PANTHER" id="PTHR47706">
    <property type="entry name" value="NMRA-LIKE FAMILY PROTEIN"/>
    <property type="match status" value="1"/>
</dbReference>
<evidence type="ECO:0000313" key="6">
    <source>
        <dbReference type="Proteomes" id="UP000469559"/>
    </source>
</evidence>
<dbReference type="SMART" id="SM00355">
    <property type="entry name" value="ZnF_C2H2"/>
    <property type="match status" value="3"/>
</dbReference>
<dbReference type="InterPro" id="IPR051609">
    <property type="entry name" value="NmrA/Isoflavone_reductase-like"/>
</dbReference>
<dbReference type="EMBL" id="QGMF01000111">
    <property type="protein sequence ID" value="TVY19369.1"/>
    <property type="molecule type" value="Genomic_DNA"/>
</dbReference>
<dbReference type="AlphaFoldDB" id="A0A8T9BM30"/>
<dbReference type="Gene3D" id="3.40.50.720">
    <property type="entry name" value="NAD(P)-binding Rossmann-like Domain"/>
    <property type="match status" value="1"/>
</dbReference>
<feature type="domain" description="C2H2-type" evidence="4">
    <location>
        <begin position="508"/>
        <end position="528"/>
    </location>
</feature>
<evidence type="ECO:0000256" key="1">
    <source>
        <dbReference type="ARBA" id="ARBA00022857"/>
    </source>
</evidence>
<keyword evidence="1" id="KW-0521">NADP</keyword>
<sequence length="1068" mass="120049">MEPREQPKAAVSAAHHSTAQCFGAFGQVQQSLASGPVELSNLISKDALSDEVGRFRVWSANIGALQKGHSSLDYRLRESHLVYETVLKLLKELFDCLQETNLVLSGTRLPYERQDRIEIEDSDGSNDSSDEISEAESGDATPQTTTELQQRFLSIIEIIDTLYTISRFIRAPALEARISKANSYQKVDKDTSIDLFSGLLSVDKDTVYHGSSQILSFDLSYVIDTICELRRLSPNSHLTKDTELNQKYHVTVIGNFLRKYPAKFLEDDDYICSIKKDPRVLRIARSITRRRQQFQYWSSHRSKLGLASTNHFVQFSMRQKDKKNENDRTTATGSHGGLKSKGDRLSASEVALTETTATVAGPITMTPSDNQSNASRATTARGLDGLAVDLPPLPKSIIPGKDFECPYCFVICPSRTHLLRDLRPYICTYEHCPDSDQRFATRSEWHHHEEWMHRRVWQCPEHNYAKYRSRKELESHLQSSEHIFNHSLSQDQICDTCQIVDSDNRRSCFLCCSEFENSADLQKHVAFHLEKFSAFALPRTVELMKEDDQSIENVSGKDSGEALGGSNITDELEGIQRNAWGTLVATADATLKTVEEIWTSPHDPPRRRNFSLLSLDKILKDIQNMDPPHELMDSEEFCEAIDNSIAALQRIQNEEIRLGENISPEEKQRSQNQIEDDVNVLSRLMNMISMSPPIASSGRAMTRIAIAGSGGLAQIFAQYLSETVHPFIIFSREDQPSLIARGYQIAVVDYDSQDDLRYTLRGIDLVISTIVGVPQINLIDASAHSGVHRFVPAEFEGPPARRAANDPLDCGRRASIDRLRHWANHPRHRMRFTIFSCGVFYERFANGGLATLKIGASTGVQMEGSYLMNIRLGTAEIVEKTISEQPINICLTSVYDVARFIVAALELGHNTWPGEFRMNGDRRTIPEILHWAEAARGSMGPQKVLRSPNKKTFLLTDTVEMFSTSIIEPQDLAAHLQHATYYHDVAKVARIQQLIATEQRRYDFIMPNLNPLVNFAPISFWNWLVAQWGTPVINGQAVNAAEVSERPLVPNAGSGVEGPSSAPRINEL</sequence>
<feature type="compositionally biased region" description="Basic and acidic residues" evidence="3">
    <location>
        <begin position="318"/>
        <end position="328"/>
    </location>
</feature>
<keyword evidence="6" id="KW-1185">Reference proteome</keyword>
<dbReference type="PANTHER" id="PTHR47706:SF5">
    <property type="entry name" value="ISOFLAVONE REDUCTASE"/>
    <property type="match status" value="1"/>
</dbReference>
<feature type="compositionally biased region" description="Polar residues" evidence="3">
    <location>
        <begin position="365"/>
        <end position="376"/>
    </location>
</feature>
<comment type="caution">
    <text evidence="5">The sequence shown here is derived from an EMBL/GenBank/DDBJ whole genome shotgun (WGS) entry which is preliminary data.</text>
</comment>
<evidence type="ECO:0000256" key="3">
    <source>
        <dbReference type="SAM" id="MobiDB-lite"/>
    </source>
</evidence>
<dbReference type="OrthoDB" id="20872at2759"/>
<dbReference type="InterPro" id="IPR036291">
    <property type="entry name" value="NAD(P)-bd_dom_sf"/>
</dbReference>